<keyword evidence="3" id="KW-1185">Reference proteome</keyword>
<reference evidence="2" key="2">
    <citation type="submission" date="2023-04" db="EMBL/GenBank/DDBJ databases">
        <authorList>
            <person name="Bu L."/>
            <person name="Lu L."/>
            <person name="Laidemitt M.R."/>
            <person name="Zhang S.M."/>
            <person name="Mutuku M."/>
            <person name="Mkoji G."/>
            <person name="Steinauer M."/>
            <person name="Loker E.S."/>
        </authorList>
    </citation>
    <scope>NUCLEOTIDE SEQUENCE</scope>
    <source>
        <strain evidence="2">KasaAsao</strain>
        <tissue evidence="2">Whole Snail</tissue>
    </source>
</reference>
<dbReference type="Proteomes" id="UP001233172">
    <property type="component" value="Unassembled WGS sequence"/>
</dbReference>
<comment type="caution">
    <text evidence="2">The sequence shown here is derived from an EMBL/GenBank/DDBJ whole genome shotgun (WGS) entry which is preliminary data.</text>
</comment>
<accession>A0AAD8EVL5</accession>
<sequence>MFQQKTLDTQYKDHTDLPANASTEDTQNSVQNPHGPTCQCFNRRHSTLSTESTRTYLPMFQQKTLNTQYRIHTDLPANVSTENTQHSVQNPQGPTCQCFNRKHSTLSTESTRTYLPMFQQKTLNTQYRINTDLPANCSTEDTQHIVQNPGTYLPMFQQKTLNTQYRIHTDLPANVSTENTQHSVLNPHGPTCQCFNRRHSTLSTESTRTYLPMFKQKTLNTQYRIHTDLPANVSTEDTQHSVKNPHGPTCQCFNRRHSTLSTESTRTYLQMFQQKTLNTQYRIHTDLPANVSTEDTQHSVQNPHGPTCQCFNRRHSTLSTESTRTYLPMFQQKTLNTQYRIHTDLPANVSTEDTQHSVQNPHGPTCQCFNRRHSTLSTESTRTYLPMFQQKTLNTQYRIHTDLPANVSTEDTQHSVQNPHGPTCQCFNRRHSTLSTESTRTYLPMFQQKTLNTQYRIHTDLPANVSTEDTQHSVQNPHGPTCQCFNRKYSTLSTESTRPYQCFNRKHSTLSTESTRTYLPMFQQKTLNTQYRIHTDLPANCSTEDTQHIVQNPGTYLPMFQQKTLNTQYRIHTDLPANVSTKNTQHSVLNPHGPTCQCFNRRHSTLSTESTRTYLPMFKQKTLNTQYRIHTDLPANVSTEDTQHSVKNPHGPTCQCFNRRHSTLSTESTRTYLQMFQQKTLNTQYRIHTDLPANVSTEDTQHSVQNPHGPTCQCFNRRHSTLSTESTRTYLPMFQQKILNTQHRIHTDLPANVSTEDTQHSVQNPHGPTCQCFNRRHSTLSTESTRTYLPMFQQKTLNTQYRIHTDLPANVSTENTQHSVQNPHGPTCQCFNRRHSTLSTESTRTYLPMFQHKTLNTQYRIHTDLPANVSTEDTQHSVQNPHGPTCQCFNRRHSTLSTESTRTYLPMFQQKTLNTQYRIHTDLPANVSTENTQHSVQNTGTYLPMFQQKTLNTQYRIQGPTCQCFNRRHSTLSTESTRTHLPMFQQKTLNTQYRIHTDLPANVSSEDTQHSVQNPHGPTCQCFNRRHSTLSTESTRTYLPMFQQKTLNTQYRIHTDLPANVLTEDTQHSVQKLHGPTCQCFNRRHSTLSTESTRTYLPMFQQKTLNTQYRIHTDLPANVSTEDTQHSVQNPHGPTCQCFNRRHSTLSTESTRTYLPMFQQKTLNTQYRIHTDLPANVSTEDTQHSVQNPGTYLPMFQQKTLNTEYRIHTDLPANVSTEDTQHSVQNPGTYLPMFQQKTLNTQYRIHTDLPANVSTENTQHSVQNPGTYLPMFQQKTLNTQYRIHTDLPANVSTEDTQHSVQNPHGPTCQCFNRRHSTLSTESTRTYLPMF</sequence>
<dbReference type="EMBL" id="JASAOG010000289">
    <property type="protein sequence ID" value="KAK0041073.1"/>
    <property type="molecule type" value="Genomic_DNA"/>
</dbReference>
<feature type="compositionally biased region" description="Polar residues" evidence="1">
    <location>
        <begin position="20"/>
        <end position="34"/>
    </location>
</feature>
<reference evidence="2" key="1">
    <citation type="journal article" date="2023" name="PLoS Negl. Trop. Dis.">
        <title>A genome sequence for Biomphalaria pfeifferi, the major vector snail for the human-infecting parasite Schistosoma mansoni.</title>
        <authorList>
            <person name="Bu L."/>
            <person name="Lu L."/>
            <person name="Laidemitt M.R."/>
            <person name="Zhang S.M."/>
            <person name="Mutuku M."/>
            <person name="Mkoji G."/>
            <person name="Steinauer M."/>
            <person name="Loker E.S."/>
        </authorList>
    </citation>
    <scope>NUCLEOTIDE SEQUENCE</scope>
    <source>
        <strain evidence="2">KasaAsao</strain>
    </source>
</reference>
<feature type="region of interest" description="Disordered" evidence="1">
    <location>
        <begin position="1"/>
        <end position="37"/>
    </location>
</feature>
<proteinExistence type="predicted"/>
<gene>
    <name evidence="2" type="ORF">Bpfe_029495</name>
</gene>
<evidence type="ECO:0000313" key="2">
    <source>
        <dbReference type="EMBL" id="KAK0041073.1"/>
    </source>
</evidence>
<evidence type="ECO:0000313" key="3">
    <source>
        <dbReference type="Proteomes" id="UP001233172"/>
    </source>
</evidence>
<organism evidence="2 3">
    <name type="scientific">Biomphalaria pfeifferi</name>
    <name type="common">Bloodfluke planorb</name>
    <name type="synonym">Freshwater snail</name>
    <dbReference type="NCBI Taxonomy" id="112525"/>
    <lineage>
        <taxon>Eukaryota</taxon>
        <taxon>Metazoa</taxon>
        <taxon>Spiralia</taxon>
        <taxon>Lophotrochozoa</taxon>
        <taxon>Mollusca</taxon>
        <taxon>Gastropoda</taxon>
        <taxon>Heterobranchia</taxon>
        <taxon>Euthyneura</taxon>
        <taxon>Panpulmonata</taxon>
        <taxon>Hygrophila</taxon>
        <taxon>Lymnaeoidea</taxon>
        <taxon>Planorbidae</taxon>
        <taxon>Biomphalaria</taxon>
    </lineage>
</organism>
<name>A0AAD8EVL5_BIOPF</name>
<protein>
    <submittedName>
        <fullName evidence="2">Uncharacterized protein</fullName>
    </submittedName>
</protein>
<evidence type="ECO:0000256" key="1">
    <source>
        <dbReference type="SAM" id="MobiDB-lite"/>
    </source>
</evidence>